<keyword evidence="4" id="KW-0804">Transcription</keyword>
<dbReference type="GO" id="GO:0005634">
    <property type="term" value="C:nucleus"/>
    <property type="evidence" value="ECO:0007669"/>
    <property type="project" value="UniProtKB-SubCell"/>
</dbReference>
<feature type="region of interest" description="Disordered" evidence="6">
    <location>
        <begin position="283"/>
        <end position="341"/>
    </location>
</feature>
<dbReference type="EMBL" id="KK100458">
    <property type="protein sequence ID" value="KIZ05771.1"/>
    <property type="molecule type" value="Genomic_DNA"/>
</dbReference>
<feature type="domain" description="AP2/ERF" evidence="7">
    <location>
        <begin position="32"/>
        <end position="88"/>
    </location>
</feature>
<evidence type="ECO:0000313" key="9">
    <source>
        <dbReference type="Proteomes" id="UP000054498"/>
    </source>
</evidence>
<dbReference type="PROSITE" id="PS51032">
    <property type="entry name" value="AP2_ERF"/>
    <property type="match status" value="1"/>
</dbReference>
<feature type="region of interest" description="Disordered" evidence="6">
    <location>
        <begin position="1"/>
        <end position="31"/>
    </location>
</feature>
<protein>
    <recommendedName>
        <fullName evidence="7">AP2/ERF domain-containing protein</fullName>
    </recommendedName>
</protein>
<dbReference type="InterPro" id="IPR036955">
    <property type="entry name" value="AP2/ERF_dom_sf"/>
</dbReference>
<dbReference type="SUPFAM" id="SSF54171">
    <property type="entry name" value="DNA-binding domain"/>
    <property type="match status" value="1"/>
</dbReference>
<dbReference type="GO" id="GO:0003700">
    <property type="term" value="F:DNA-binding transcription factor activity"/>
    <property type="evidence" value="ECO:0007669"/>
    <property type="project" value="InterPro"/>
</dbReference>
<evidence type="ECO:0000256" key="6">
    <source>
        <dbReference type="SAM" id="MobiDB-lite"/>
    </source>
</evidence>
<dbReference type="InterPro" id="IPR016177">
    <property type="entry name" value="DNA-bd_dom_sf"/>
</dbReference>
<accession>A0A0D2NMB7</accession>
<evidence type="ECO:0000313" key="8">
    <source>
        <dbReference type="EMBL" id="KIZ05771.1"/>
    </source>
</evidence>
<keyword evidence="3" id="KW-0238">DNA-binding</keyword>
<dbReference type="Proteomes" id="UP000054498">
    <property type="component" value="Unassembled WGS sequence"/>
</dbReference>
<reference evidence="8 9" key="1">
    <citation type="journal article" date="2013" name="BMC Genomics">
        <title>Reconstruction of the lipid metabolism for the microalga Monoraphidium neglectum from its genome sequence reveals characteristics suitable for biofuel production.</title>
        <authorList>
            <person name="Bogen C."/>
            <person name="Al-Dilaimi A."/>
            <person name="Albersmeier A."/>
            <person name="Wichmann J."/>
            <person name="Grundmann M."/>
            <person name="Rupp O."/>
            <person name="Lauersen K.J."/>
            <person name="Blifernez-Klassen O."/>
            <person name="Kalinowski J."/>
            <person name="Goesmann A."/>
            <person name="Mussgnug J.H."/>
            <person name="Kruse O."/>
        </authorList>
    </citation>
    <scope>NUCLEOTIDE SEQUENCE [LARGE SCALE GENOMIC DNA]</scope>
    <source>
        <strain evidence="8 9">SAG 48.87</strain>
    </source>
</reference>
<organism evidence="8 9">
    <name type="scientific">Monoraphidium neglectum</name>
    <dbReference type="NCBI Taxonomy" id="145388"/>
    <lineage>
        <taxon>Eukaryota</taxon>
        <taxon>Viridiplantae</taxon>
        <taxon>Chlorophyta</taxon>
        <taxon>core chlorophytes</taxon>
        <taxon>Chlorophyceae</taxon>
        <taxon>CS clade</taxon>
        <taxon>Sphaeropleales</taxon>
        <taxon>Selenastraceae</taxon>
        <taxon>Monoraphidium</taxon>
    </lineage>
</organism>
<feature type="region of interest" description="Disordered" evidence="6">
    <location>
        <begin position="365"/>
        <end position="389"/>
    </location>
</feature>
<feature type="region of interest" description="Disordered" evidence="6">
    <location>
        <begin position="113"/>
        <end position="132"/>
    </location>
</feature>
<name>A0A0D2NMB7_9CHLO</name>
<dbReference type="KEGG" id="mng:MNEG_2182"/>
<dbReference type="STRING" id="145388.A0A0D2NMB7"/>
<dbReference type="RefSeq" id="XP_013904790.1">
    <property type="nucleotide sequence ID" value="XM_014049336.1"/>
</dbReference>
<feature type="compositionally biased region" description="Low complexity" evidence="6">
    <location>
        <begin position="329"/>
        <end position="341"/>
    </location>
</feature>
<evidence type="ECO:0000259" key="7">
    <source>
        <dbReference type="PROSITE" id="PS51032"/>
    </source>
</evidence>
<evidence type="ECO:0000256" key="5">
    <source>
        <dbReference type="ARBA" id="ARBA00023242"/>
    </source>
</evidence>
<evidence type="ECO:0000256" key="1">
    <source>
        <dbReference type="ARBA" id="ARBA00004123"/>
    </source>
</evidence>
<dbReference type="AlphaFoldDB" id="A0A0D2NMB7"/>
<dbReference type="Gene3D" id="3.30.730.10">
    <property type="entry name" value="AP2/ERF domain"/>
    <property type="match status" value="1"/>
</dbReference>
<evidence type="ECO:0000256" key="3">
    <source>
        <dbReference type="ARBA" id="ARBA00023125"/>
    </source>
</evidence>
<dbReference type="OrthoDB" id="10647423at2759"/>
<evidence type="ECO:0000256" key="2">
    <source>
        <dbReference type="ARBA" id="ARBA00023015"/>
    </source>
</evidence>
<feature type="compositionally biased region" description="Pro residues" evidence="6">
    <location>
        <begin position="371"/>
        <end position="381"/>
    </location>
</feature>
<comment type="subcellular location">
    <subcellularLocation>
        <location evidence="1">Nucleus</location>
    </subcellularLocation>
</comment>
<dbReference type="GeneID" id="25735060"/>
<keyword evidence="5" id="KW-0539">Nucleus</keyword>
<gene>
    <name evidence="8" type="ORF">MNEG_2182</name>
</gene>
<keyword evidence="2" id="KW-0805">Transcription regulation</keyword>
<dbReference type="GO" id="GO:0003677">
    <property type="term" value="F:DNA binding"/>
    <property type="evidence" value="ECO:0007669"/>
    <property type="project" value="UniProtKB-KW"/>
</dbReference>
<keyword evidence="9" id="KW-1185">Reference proteome</keyword>
<sequence>MQQGARPPGGKAAASHRSDTKRKAPRNQPTSFYKGLAWDKHEGCWRVRVSLSGKQHHLGRHANEDHAAQVYDCAALLLFGEAAAFNFSYQRAVEALAYIDQLPFMANIRRLAPISEHNPPPPGGAAAGAGPASGAGPAAGAGAVRRFSPGVVVKQEAGAVDAALDPAAPCAKRARTAPPAACAVRVGTAPAAVTHSSAAVGMALPTSCGAPSGIPMSGGSGMIGFRLLAGCHSLPAWDAAPVGGSNTCATLGAAQPAAGRAVRRTAALRTAGCVKGAESAATVAAPAMPQPHPELQPNNGDGQSADSSDSTACWSATGAVASDGSGGWPAAAQQAPQAQAASAPALPARALAPPPLFVQVVEPAGSQPRQLPQPAPLPQPQQPQQQNRPVSARALLPLPSPLGLPPLLPTPRLLATLGAGSASPWDPCGAADGCLSGCPDLWPQPLDGLGALPPGGAGVGASDGYRGSPASHMAVVTQFDEWCDEF</sequence>
<feature type="compositionally biased region" description="Polar residues" evidence="6">
    <location>
        <begin position="296"/>
        <end position="314"/>
    </location>
</feature>
<proteinExistence type="predicted"/>
<evidence type="ECO:0000256" key="4">
    <source>
        <dbReference type="ARBA" id="ARBA00023163"/>
    </source>
</evidence>
<dbReference type="InterPro" id="IPR001471">
    <property type="entry name" value="AP2/ERF_dom"/>
</dbReference>